<evidence type="ECO:0000259" key="8">
    <source>
        <dbReference type="PROSITE" id="PS51900"/>
    </source>
</evidence>
<dbReference type="PROSITE" id="PS51898">
    <property type="entry name" value="TYR_RECOMBINASE"/>
    <property type="match status" value="1"/>
</dbReference>
<dbReference type="Pfam" id="PF14659">
    <property type="entry name" value="Phage_int_SAM_3"/>
    <property type="match status" value="1"/>
</dbReference>
<evidence type="ECO:0000313" key="10">
    <source>
        <dbReference type="Proteomes" id="UP000824231"/>
    </source>
</evidence>
<dbReference type="GO" id="GO:0003677">
    <property type="term" value="F:DNA binding"/>
    <property type="evidence" value="ECO:0007669"/>
    <property type="project" value="UniProtKB-UniRule"/>
</dbReference>
<evidence type="ECO:0000313" key="9">
    <source>
        <dbReference type="EMBL" id="HIX35589.1"/>
    </source>
</evidence>
<accession>A0A9D1VID9</accession>
<feature type="domain" description="Tyr recombinase" evidence="7">
    <location>
        <begin position="163"/>
        <end position="353"/>
    </location>
</feature>
<feature type="coiled-coil region" evidence="6">
    <location>
        <begin position="35"/>
        <end position="62"/>
    </location>
</feature>
<dbReference type="Proteomes" id="UP000824231">
    <property type="component" value="Unassembled WGS sequence"/>
</dbReference>
<dbReference type="InterPro" id="IPR004107">
    <property type="entry name" value="Integrase_SAM-like_N"/>
</dbReference>
<comment type="similarity">
    <text evidence="1">Belongs to the 'phage' integrase family.</text>
</comment>
<proteinExistence type="inferred from homology"/>
<feature type="domain" description="Core-binding (CB)" evidence="8">
    <location>
        <begin position="59"/>
        <end position="140"/>
    </location>
</feature>
<evidence type="ECO:0000256" key="4">
    <source>
        <dbReference type="ARBA" id="ARBA00023172"/>
    </source>
</evidence>
<dbReference type="Gene3D" id="1.10.150.130">
    <property type="match status" value="1"/>
</dbReference>
<dbReference type="Gene3D" id="1.10.443.10">
    <property type="entry name" value="Intergrase catalytic core"/>
    <property type="match status" value="1"/>
</dbReference>
<organism evidence="9 10">
    <name type="scientific">Candidatus Limosilactobacillus merdigallinarum</name>
    <dbReference type="NCBI Taxonomy" id="2838652"/>
    <lineage>
        <taxon>Bacteria</taxon>
        <taxon>Bacillati</taxon>
        <taxon>Bacillota</taxon>
        <taxon>Bacilli</taxon>
        <taxon>Lactobacillales</taxon>
        <taxon>Lactobacillaceae</taxon>
        <taxon>Limosilactobacillus</taxon>
    </lineage>
</organism>
<reference evidence="9" key="1">
    <citation type="journal article" date="2021" name="PeerJ">
        <title>Extensive microbial diversity within the chicken gut microbiome revealed by metagenomics and culture.</title>
        <authorList>
            <person name="Gilroy R."/>
            <person name="Ravi A."/>
            <person name="Getino M."/>
            <person name="Pursley I."/>
            <person name="Horton D.L."/>
            <person name="Alikhan N.F."/>
            <person name="Baker D."/>
            <person name="Gharbi K."/>
            <person name="Hall N."/>
            <person name="Watson M."/>
            <person name="Adriaenssens E.M."/>
            <person name="Foster-Nyarko E."/>
            <person name="Jarju S."/>
            <person name="Secka A."/>
            <person name="Antonio M."/>
            <person name="Oren A."/>
            <person name="Chaudhuri R.R."/>
            <person name="La Ragione R."/>
            <person name="Hildebrand F."/>
            <person name="Pallen M.J."/>
        </authorList>
    </citation>
    <scope>NUCLEOTIDE SEQUENCE</scope>
    <source>
        <strain evidence="9">ChiSxjej3B15-572</strain>
    </source>
</reference>
<dbReference type="InterPro" id="IPR050090">
    <property type="entry name" value="Tyrosine_recombinase_XerCD"/>
</dbReference>
<evidence type="ECO:0000256" key="1">
    <source>
        <dbReference type="ARBA" id="ARBA00008857"/>
    </source>
</evidence>
<dbReference type="PANTHER" id="PTHR30349">
    <property type="entry name" value="PHAGE INTEGRASE-RELATED"/>
    <property type="match status" value="1"/>
</dbReference>
<dbReference type="GO" id="GO:0015074">
    <property type="term" value="P:DNA integration"/>
    <property type="evidence" value="ECO:0007669"/>
    <property type="project" value="UniProtKB-KW"/>
</dbReference>
<dbReference type="SUPFAM" id="SSF56349">
    <property type="entry name" value="DNA breaking-rejoining enzymes"/>
    <property type="match status" value="1"/>
</dbReference>
<keyword evidence="4" id="KW-0233">DNA recombination</keyword>
<sequence length="361" mass="41730">MSYAKKAKQGYYGIAEFRTKDGKRHQKSAGCFKLKRQALAKADELEKELDQVNQDLADVSLADYYDRWFKLYKEQGLSRPTIARYLNIGHVLRHYFKDTRLRDIKRSDYQEFMNWYGANHAPVTVSKFNCAVRTCVNYAQDDDIVSKNFTNNVKPVSNKSRKRKVEYLTMKEIQLLKSAVLDGINRYKVSRYMIYLAIYTGMRKGEIQALTWNDIDFMHHTITINKSWDDVKKAFKPTKTVSSNRVIPVNSEVLNRLCDLKANHSTMIFRNRLGNIPTSTALNKCLRSIMSSAGIQKQGFHFHSLRHVHVAYLLAKGVDIYGISKRLGHANVSITQSIYAYLIDEYQAKNNTEIINKLAEL</sequence>
<evidence type="ECO:0000256" key="2">
    <source>
        <dbReference type="ARBA" id="ARBA00022908"/>
    </source>
</evidence>
<dbReference type="Pfam" id="PF00589">
    <property type="entry name" value="Phage_integrase"/>
    <property type="match status" value="1"/>
</dbReference>
<dbReference type="InterPro" id="IPR013762">
    <property type="entry name" value="Integrase-like_cat_sf"/>
</dbReference>
<reference evidence="9" key="2">
    <citation type="submission" date="2021-04" db="EMBL/GenBank/DDBJ databases">
        <authorList>
            <person name="Gilroy R."/>
        </authorList>
    </citation>
    <scope>NUCLEOTIDE SEQUENCE</scope>
    <source>
        <strain evidence="9">ChiSxjej3B15-572</strain>
    </source>
</reference>
<dbReference type="InterPro" id="IPR010998">
    <property type="entry name" value="Integrase_recombinase_N"/>
</dbReference>
<evidence type="ECO:0000256" key="6">
    <source>
        <dbReference type="SAM" id="Coils"/>
    </source>
</evidence>
<gene>
    <name evidence="9" type="ORF">H9856_04225</name>
</gene>
<comment type="caution">
    <text evidence="9">The sequence shown here is derived from an EMBL/GenBank/DDBJ whole genome shotgun (WGS) entry which is preliminary data.</text>
</comment>
<dbReference type="PROSITE" id="PS51900">
    <property type="entry name" value="CB"/>
    <property type="match status" value="1"/>
</dbReference>
<dbReference type="PANTHER" id="PTHR30349:SF64">
    <property type="entry name" value="PROPHAGE INTEGRASE INTD-RELATED"/>
    <property type="match status" value="1"/>
</dbReference>
<dbReference type="InterPro" id="IPR002104">
    <property type="entry name" value="Integrase_catalytic"/>
</dbReference>
<dbReference type="CDD" id="cd01189">
    <property type="entry name" value="INT_ICEBs1_C_like"/>
    <property type="match status" value="1"/>
</dbReference>
<evidence type="ECO:0000256" key="5">
    <source>
        <dbReference type="PROSITE-ProRule" id="PRU01248"/>
    </source>
</evidence>
<name>A0A9D1VID9_9LACO</name>
<dbReference type="GO" id="GO:0006310">
    <property type="term" value="P:DNA recombination"/>
    <property type="evidence" value="ECO:0007669"/>
    <property type="project" value="UniProtKB-KW"/>
</dbReference>
<keyword evidence="3 5" id="KW-0238">DNA-binding</keyword>
<dbReference type="InterPro" id="IPR044068">
    <property type="entry name" value="CB"/>
</dbReference>
<protein>
    <submittedName>
        <fullName evidence="9">Site-specific integrase</fullName>
    </submittedName>
</protein>
<keyword evidence="2" id="KW-0229">DNA integration</keyword>
<dbReference type="InterPro" id="IPR011010">
    <property type="entry name" value="DNA_brk_join_enz"/>
</dbReference>
<evidence type="ECO:0000256" key="3">
    <source>
        <dbReference type="ARBA" id="ARBA00023125"/>
    </source>
</evidence>
<dbReference type="EMBL" id="DXFH01000013">
    <property type="protein sequence ID" value="HIX35589.1"/>
    <property type="molecule type" value="Genomic_DNA"/>
</dbReference>
<keyword evidence="6" id="KW-0175">Coiled coil</keyword>
<evidence type="ECO:0000259" key="7">
    <source>
        <dbReference type="PROSITE" id="PS51898"/>
    </source>
</evidence>
<dbReference type="AlphaFoldDB" id="A0A9D1VID9"/>